<name>A0A3N2D0U4_9MICO</name>
<keyword evidence="10" id="KW-1185">Reference proteome</keyword>
<sequence length="715" mass="78417">MALDHTNPFAAPSTLDYQLPPLAQIRTEHFLPAITDGLEQQRAEWEAVATSPEPATFANTVEAIERSGELLRRVLPTFWIYTSSLGGSDLDALDEQVTPLLTEHRDAFLLDPRLLARYDAIADADADAAENAGTTRLTAEQSHVLGLLRSEARRAGVGLDEAGTAHLRELNARISALETAFGQRVVAGMAAAAVPVTDEAELAGISDGDRASFRRSAQDRGAVERGVDHLITMILPTSQPVIADAESPVLRSRVQEASVTRGGGHDPESDTRGLIVDLVRARAERAELLGFPHHAAYVAAGGTAGTTDAVMDMLTGVVPAATRNARAELAELQDLAARTSPEERPLVTAADWPFYARRVRQERYDIDLAELRPYFELDRVVVDGVLWTATQLYGLTFRERTDLPVYADGMRVWEVFDGEPGVAVDAPDPADAPDGTGMGLFMLDPYAREGKRGGAWMTGFVDQSHLLGTRPVVTNTLNVPRPPAGEPTLLTWDEVNTLFHEFGHALHGLLSDVTYPSWSGTEVPRDFVEYPSQVNEMWMTHPVVIERYARHHETGEPLDPAIVERLREADRYGEGFATTEYLAAALLDQVWHQVSFADAPTGAEEVLAFETAALLDLGLDIPQVPPRYRSTYFNHTFGGGYDAGYYSYFWSEVLDADTQAWFEEGENGGLDPARGRRFRDVLLSRGHSGDPLGFYRELRGRDADVAPLLARRGLL</sequence>
<evidence type="ECO:0000256" key="5">
    <source>
        <dbReference type="ARBA" id="ARBA00022833"/>
    </source>
</evidence>
<dbReference type="GO" id="GO:0004180">
    <property type="term" value="F:carboxypeptidase activity"/>
    <property type="evidence" value="ECO:0007669"/>
    <property type="project" value="TreeGrafter"/>
</dbReference>
<comment type="cofactor">
    <cofactor evidence="7">
        <name>Zn(2+)</name>
        <dbReference type="ChEBI" id="CHEBI:29105"/>
    </cofactor>
    <text evidence="7">Binds 1 zinc ion.</text>
</comment>
<dbReference type="GO" id="GO:0004222">
    <property type="term" value="F:metalloendopeptidase activity"/>
    <property type="evidence" value="ECO:0007669"/>
    <property type="project" value="InterPro"/>
</dbReference>
<dbReference type="PANTHER" id="PTHR43660">
    <property type="entry name" value="DIPEPTIDYL CARBOXYPEPTIDASE"/>
    <property type="match status" value="1"/>
</dbReference>
<comment type="similarity">
    <text evidence="1 7">Belongs to the peptidase M3 family.</text>
</comment>
<keyword evidence="2 7" id="KW-0645">Protease</keyword>
<dbReference type="GO" id="GO:0005829">
    <property type="term" value="C:cytosol"/>
    <property type="evidence" value="ECO:0007669"/>
    <property type="project" value="TreeGrafter"/>
</dbReference>
<dbReference type="EMBL" id="RKHQ01000002">
    <property type="protein sequence ID" value="ROR93405.1"/>
    <property type="molecule type" value="Genomic_DNA"/>
</dbReference>
<dbReference type="InterPro" id="IPR024079">
    <property type="entry name" value="MetalloPept_cat_dom_sf"/>
</dbReference>
<dbReference type="AlphaFoldDB" id="A0A3N2D0U4"/>
<dbReference type="Proteomes" id="UP000275356">
    <property type="component" value="Unassembled WGS sequence"/>
</dbReference>
<evidence type="ECO:0000256" key="7">
    <source>
        <dbReference type="RuleBase" id="RU003435"/>
    </source>
</evidence>
<dbReference type="Gene3D" id="1.10.1370.10">
    <property type="entry name" value="Neurolysin, domain 3"/>
    <property type="match status" value="1"/>
</dbReference>
<proteinExistence type="inferred from homology"/>
<dbReference type="SUPFAM" id="SSF55486">
    <property type="entry name" value="Metalloproteases ('zincins'), catalytic domain"/>
    <property type="match status" value="1"/>
</dbReference>
<evidence type="ECO:0000256" key="4">
    <source>
        <dbReference type="ARBA" id="ARBA00022801"/>
    </source>
</evidence>
<comment type="caution">
    <text evidence="9">The sequence shown here is derived from an EMBL/GenBank/DDBJ whole genome shotgun (WGS) entry which is preliminary data.</text>
</comment>
<dbReference type="InterPro" id="IPR034005">
    <property type="entry name" value="M3A_DCP"/>
</dbReference>
<dbReference type="Pfam" id="PF01432">
    <property type="entry name" value="Peptidase_M3"/>
    <property type="match status" value="1"/>
</dbReference>
<keyword evidence="5 7" id="KW-0862">Zinc</keyword>
<reference evidence="9 10" key="1">
    <citation type="submission" date="2018-11" db="EMBL/GenBank/DDBJ databases">
        <title>Sequencing the genomes of 1000 actinobacteria strains.</title>
        <authorList>
            <person name="Klenk H.-P."/>
        </authorList>
    </citation>
    <scope>NUCLEOTIDE SEQUENCE [LARGE SCALE GENOMIC DNA]</scope>
    <source>
        <strain evidence="9 10">DSM 13521</strain>
    </source>
</reference>
<dbReference type="PANTHER" id="PTHR43660:SF1">
    <property type="entry name" value="DIPEPTIDYL CARBOXYPEPTIDASE"/>
    <property type="match status" value="1"/>
</dbReference>
<evidence type="ECO:0000313" key="10">
    <source>
        <dbReference type="Proteomes" id="UP000275356"/>
    </source>
</evidence>
<dbReference type="GO" id="GO:0046872">
    <property type="term" value="F:metal ion binding"/>
    <property type="evidence" value="ECO:0007669"/>
    <property type="project" value="UniProtKB-UniRule"/>
</dbReference>
<feature type="domain" description="Peptidase M3A/M3B catalytic" evidence="8">
    <location>
        <begin position="244"/>
        <end position="713"/>
    </location>
</feature>
<keyword evidence="3 7" id="KW-0479">Metal-binding</keyword>
<keyword evidence="6 7" id="KW-0482">Metalloprotease</keyword>
<dbReference type="GO" id="GO:0006508">
    <property type="term" value="P:proteolysis"/>
    <property type="evidence" value="ECO:0007669"/>
    <property type="project" value="UniProtKB-KW"/>
</dbReference>
<keyword evidence="4 7" id="KW-0378">Hydrolase</keyword>
<dbReference type="Gene3D" id="1.10.1370.40">
    <property type="match status" value="1"/>
</dbReference>
<dbReference type="RefSeq" id="WP_123740375.1">
    <property type="nucleotide sequence ID" value="NZ_RKHQ01000002.1"/>
</dbReference>
<organism evidence="9 10">
    <name type="scientific">Salana multivorans</name>
    <dbReference type="NCBI Taxonomy" id="120377"/>
    <lineage>
        <taxon>Bacteria</taxon>
        <taxon>Bacillati</taxon>
        <taxon>Actinomycetota</taxon>
        <taxon>Actinomycetes</taxon>
        <taxon>Micrococcales</taxon>
        <taxon>Beutenbergiaceae</taxon>
        <taxon>Salana</taxon>
    </lineage>
</organism>
<dbReference type="OrthoDB" id="9773538at2"/>
<accession>A0A3N2D0U4</accession>
<dbReference type="InterPro" id="IPR001567">
    <property type="entry name" value="Pept_M3A_M3B_dom"/>
</dbReference>
<evidence type="ECO:0000313" key="9">
    <source>
        <dbReference type="EMBL" id="ROR93405.1"/>
    </source>
</evidence>
<gene>
    <name evidence="9" type="ORF">EDD28_2818</name>
</gene>
<evidence type="ECO:0000256" key="1">
    <source>
        <dbReference type="ARBA" id="ARBA00006040"/>
    </source>
</evidence>
<dbReference type="FunFam" id="3.40.390.10:FF:000009">
    <property type="entry name" value="Oligopeptidase A"/>
    <property type="match status" value="1"/>
</dbReference>
<evidence type="ECO:0000256" key="3">
    <source>
        <dbReference type="ARBA" id="ARBA00022723"/>
    </source>
</evidence>
<evidence type="ECO:0000256" key="6">
    <source>
        <dbReference type="ARBA" id="ARBA00023049"/>
    </source>
</evidence>
<dbReference type="InterPro" id="IPR024077">
    <property type="entry name" value="Neurolysin/TOP_dom2"/>
</dbReference>
<evidence type="ECO:0000256" key="2">
    <source>
        <dbReference type="ARBA" id="ARBA00022670"/>
    </source>
</evidence>
<dbReference type="InterPro" id="IPR045090">
    <property type="entry name" value="Pept_M3A_M3B"/>
</dbReference>
<dbReference type="CDD" id="cd06456">
    <property type="entry name" value="M3A_DCP"/>
    <property type="match status" value="1"/>
</dbReference>
<evidence type="ECO:0000259" key="8">
    <source>
        <dbReference type="Pfam" id="PF01432"/>
    </source>
</evidence>
<protein>
    <submittedName>
        <fullName evidence="9">Peptidyl-dipeptidase Dcp</fullName>
    </submittedName>
</protein>
<dbReference type="Gene3D" id="3.40.390.10">
    <property type="entry name" value="Collagenase (Catalytic Domain)"/>
    <property type="match status" value="1"/>
</dbReference>